<evidence type="ECO:0000313" key="3">
    <source>
        <dbReference type="Proteomes" id="UP000583556"/>
    </source>
</evidence>
<dbReference type="GO" id="GO:0003676">
    <property type="term" value="F:nucleic acid binding"/>
    <property type="evidence" value="ECO:0007669"/>
    <property type="project" value="InterPro"/>
</dbReference>
<protein>
    <submittedName>
        <fullName evidence="2">HNH endonuclease</fullName>
    </submittedName>
</protein>
<sequence length="273" mass="29732">MLISAQELVRRETEEGTGAGIELEVDRSGAQTGLKLWFADLGRSRSPIVHLRPTGLKRYEARLGFGNFAAETIAQIMAAEAEEKQLARALVRTIAGVADVHCGNQTLENWEVSGADFMIRAEKKGVADRFGDDALAETCRDLVTPLLAAMAELYGYDVIEPPAGAGNEPVLEGAIELAVIRRRERNPRNRLLCLRIHGSRCAVCACDPVSVYGPDVSILEVHHIQPLSLGDSPRPYDPATDLIPLCPNCHRAIHSRRPLPWSPQELAGMIASA</sequence>
<dbReference type="GO" id="GO:0004519">
    <property type="term" value="F:endonuclease activity"/>
    <property type="evidence" value="ECO:0007669"/>
    <property type="project" value="UniProtKB-KW"/>
</dbReference>
<keyword evidence="2" id="KW-0255">Endonuclease</keyword>
<dbReference type="GO" id="GO:0008270">
    <property type="term" value="F:zinc ion binding"/>
    <property type="evidence" value="ECO:0007669"/>
    <property type="project" value="InterPro"/>
</dbReference>
<dbReference type="CDD" id="cd00085">
    <property type="entry name" value="HNHc"/>
    <property type="match status" value="1"/>
</dbReference>
<dbReference type="SMART" id="SM00507">
    <property type="entry name" value="HNHc"/>
    <property type="match status" value="1"/>
</dbReference>
<dbReference type="InterPro" id="IPR002711">
    <property type="entry name" value="HNH"/>
</dbReference>
<evidence type="ECO:0000313" key="2">
    <source>
        <dbReference type="EMBL" id="NML96138.1"/>
    </source>
</evidence>
<keyword evidence="2" id="KW-0378">Hydrolase</keyword>
<evidence type="ECO:0000259" key="1">
    <source>
        <dbReference type="SMART" id="SM00507"/>
    </source>
</evidence>
<keyword evidence="3" id="KW-1185">Reference proteome</keyword>
<organism evidence="2 3">
    <name type="scientific">Novosphingobium olei</name>
    <dbReference type="NCBI Taxonomy" id="2728851"/>
    <lineage>
        <taxon>Bacteria</taxon>
        <taxon>Pseudomonadati</taxon>
        <taxon>Pseudomonadota</taxon>
        <taxon>Alphaproteobacteria</taxon>
        <taxon>Sphingomonadales</taxon>
        <taxon>Sphingomonadaceae</taxon>
        <taxon>Novosphingobium</taxon>
    </lineage>
</organism>
<proteinExistence type="predicted"/>
<dbReference type="Pfam" id="PF01844">
    <property type="entry name" value="HNH"/>
    <property type="match status" value="1"/>
</dbReference>
<keyword evidence="2" id="KW-0540">Nuclease</keyword>
<feature type="domain" description="HNH nuclease" evidence="1">
    <location>
        <begin position="188"/>
        <end position="251"/>
    </location>
</feature>
<name>A0A7Y0BTH0_9SPHN</name>
<comment type="caution">
    <text evidence="2">The sequence shown here is derived from an EMBL/GenBank/DDBJ whole genome shotgun (WGS) entry which is preliminary data.</text>
</comment>
<dbReference type="Proteomes" id="UP000583556">
    <property type="component" value="Unassembled WGS sequence"/>
</dbReference>
<dbReference type="EMBL" id="JABBGM010000018">
    <property type="protein sequence ID" value="NML96138.1"/>
    <property type="molecule type" value="Genomic_DNA"/>
</dbReference>
<accession>A0A7Y0BTH0</accession>
<dbReference type="RefSeq" id="WP_169495344.1">
    <property type="nucleotide sequence ID" value="NZ_JABBGM010000018.1"/>
</dbReference>
<dbReference type="AlphaFoldDB" id="A0A7Y0BTH0"/>
<reference evidence="2 3" key="1">
    <citation type="submission" date="2020-04" db="EMBL/GenBank/DDBJ databases">
        <title>Novosphingobium sp. TW-4 isolated from soil.</title>
        <authorList>
            <person name="Dahal R.H."/>
            <person name="Chaudhary D.K."/>
        </authorList>
    </citation>
    <scope>NUCLEOTIDE SEQUENCE [LARGE SCALE GENOMIC DNA]</scope>
    <source>
        <strain evidence="2 3">TW-4</strain>
    </source>
</reference>
<dbReference type="Gene3D" id="1.10.30.50">
    <property type="match status" value="1"/>
</dbReference>
<dbReference type="InterPro" id="IPR003615">
    <property type="entry name" value="HNH_nuc"/>
</dbReference>
<gene>
    <name evidence="2" type="ORF">HHL27_20960</name>
</gene>